<proteinExistence type="predicted"/>
<evidence type="ECO:0000313" key="3">
    <source>
        <dbReference type="EMBL" id="GBN90251.1"/>
    </source>
</evidence>
<dbReference type="OrthoDB" id="6432908at2759"/>
<feature type="coiled-coil region" evidence="1">
    <location>
        <begin position="29"/>
        <end position="59"/>
    </location>
</feature>
<organism evidence="3 4">
    <name type="scientific">Araneus ventricosus</name>
    <name type="common">Orbweaver spider</name>
    <name type="synonym">Epeira ventricosa</name>
    <dbReference type="NCBI Taxonomy" id="182803"/>
    <lineage>
        <taxon>Eukaryota</taxon>
        <taxon>Metazoa</taxon>
        <taxon>Ecdysozoa</taxon>
        <taxon>Arthropoda</taxon>
        <taxon>Chelicerata</taxon>
        <taxon>Arachnida</taxon>
        <taxon>Araneae</taxon>
        <taxon>Araneomorphae</taxon>
        <taxon>Entelegynae</taxon>
        <taxon>Araneoidea</taxon>
        <taxon>Araneidae</taxon>
        <taxon>Araneus</taxon>
    </lineage>
</organism>
<dbReference type="InterPro" id="IPR011074">
    <property type="entry name" value="CRAL/TRIO_N_dom"/>
</dbReference>
<dbReference type="Proteomes" id="UP000499080">
    <property type="component" value="Unassembled WGS sequence"/>
</dbReference>
<evidence type="ECO:0000259" key="2">
    <source>
        <dbReference type="SMART" id="SM01100"/>
    </source>
</evidence>
<gene>
    <name evidence="3" type="ORF">AVEN_121465_1</name>
</gene>
<dbReference type="SUPFAM" id="SSF46938">
    <property type="entry name" value="CRAL/TRIO N-terminal domain"/>
    <property type="match status" value="1"/>
</dbReference>
<evidence type="ECO:0000256" key="1">
    <source>
        <dbReference type="SAM" id="Coils"/>
    </source>
</evidence>
<dbReference type="EMBL" id="BGPR01023234">
    <property type="protein sequence ID" value="GBN90251.1"/>
    <property type="molecule type" value="Genomic_DNA"/>
</dbReference>
<dbReference type="SMART" id="SM01100">
    <property type="entry name" value="CRAL_TRIO_N"/>
    <property type="match status" value="1"/>
</dbReference>
<name>A0A4Y2SQT4_ARAVE</name>
<dbReference type="AlphaFoldDB" id="A0A4Y2SQT4"/>
<reference evidence="3 4" key="1">
    <citation type="journal article" date="2019" name="Sci. Rep.">
        <title>Orb-weaving spider Araneus ventricosus genome elucidates the spidroin gene catalogue.</title>
        <authorList>
            <person name="Kono N."/>
            <person name="Nakamura H."/>
            <person name="Ohtoshi R."/>
            <person name="Moran D.A.P."/>
            <person name="Shinohara A."/>
            <person name="Yoshida Y."/>
            <person name="Fujiwara M."/>
            <person name="Mori M."/>
            <person name="Tomita M."/>
            <person name="Arakawa K."/>
        </authorList>
    </citation>
    <scope>NUCLEOTIDE SEQUENCE [LARGE SCALE GENOMIC DNA]</scope>
</reference>
<comment type="caution">
    <text evidence="3">The sequence shown here is derived from an EMBL/GenBank/DDBJ whole genome shotgun (WGS) entry which is preliminary data.</text>
</comment>
<dbReference type="InterPro" id="IPR036273">
    <property type="entry name" value="CRAL/TRIO_N_dom_sf"/>
</dbReference>
<keyword evidence="4" id="KW-1185">Reference proteome</keyword>
<accession>A0A4Y2SQT4</accession>
<protein>
    <recommendedName>
        <fullName evidence="2">CRAL/TRIO N-terminal domain-containing protein</fullName>
    </recommendedName>
</protein>
<dbReference type="Gene3D" id="1.10.8.20">
    <property type="entry name" value="N-terminal domain of phosphatidylinositol transfer protein sec14p"/>
    <property type="match status" value="1"/>
</dbReference>
<sequence length="217" mass="24899">MSHSMDDFLPYKITNIEEPSLLPQLKEINESSESRAKCLEILRRELKNLKEIEPCLEESFLLRFLRVSKFNTSNAFQRILKYYKHHEILLDALRKLSLPLQKARRLNHAWVSPYRLKNNSFVLFALGGKGLQAETYSELHLGSGVDSVLFSNSYKNRFSPRTQDSIVKGINIQGAHLGKSDPLNFRPTITIVIKVVSKYSKTSMRYVKRPLTASLSG</sequence>
<keyword evidence="1" id="KW-0175">Coiled coil</keyword>
<evidence type="ECO:0000313" key="4">
    <source>
        <dbReference type="Proteomes" id="UP000499080"/>
    </source>
</evidence>
<feature type="domain" description="CRAL/TRIO N-terminal" evidence="2">
    <location>
        <begin position="57"/>
        <end position="82"/>
    </location>
</feature>